<feature type="transmembrane region" description="Helical" evidence="1">
    <location>
        <begin position="6"/>
        <end position="30"/>
    </location>
</feature>
<dbReference type="AlphaFoldDB" id="A0A1H5PNF0"/>
<evidence type="ECO:0008006" key="4">
    <source>
        <dbReference type="Google" id="ProtNLM"/>
    </source>
</evidence>
<protein>
    <recommendedName>
        <fullName evidence="4">CcmD family protein</fullName>
    </recommendedName>
</protein>
<keyword evidence="1" id="KW-0472">Membrane</keyword>
<dbReference type="EMBL" id="FNUC01000004">
    <property type="protein sequence ID" value="SEF15350.1"/>
    <property type="molecule type" value="Genomic_DNA"/>
</dbReference>
<organism evidence="2 3">
    <name type="scientific">Jiangella alba</name>
    <dbReference type="NCBI Taxonomy" id="561176"/>
    <lineage>
        <taxon>Bacteria</taxon>
        <taxon>Bacillati</taxon>
        <taxon>Actinomycetota</taxon>
        <taxon>Actinomycetes</taxon>
        <taxon>Jiangellales</taxon>
        <taxon>Jiangellaceae</taxon>
        <taxon>Jiangella</taxon>
    </lineage>
</organism>
<sequence length="46" mass="5484">MSIFEAGFVFWGYLAIYIVLTLAYFGWMAALNRRESRRVRDHRENG</sequence>
<dbReference type="Proteomes" id="UP000181980">
    <property type="component" value="Unassembled WGS sequence"/>
</dbReference>
<keyword evidence="1" id="KW-1133">Transmembrane helix</keyword>
<dbReference type="RefSeq" id="WP_171906627.1">
    <property type="nucleotide sequence ID" value="NZ_FNUC01000004.1"/>
</dbReference>
<evidence type="ECO:0000256" key="1">
    <source>
        <dbReference type="SAM" id="Phobius"/>
    </source>
</evidence>
<keyword evidence="1" id="KW-0812">Transmembrane</keyword>
<keyword evidence="3" id="KW-1185">Reference proteome</keyword>
<name>A0A1H5PNF0_9ACTN</name>
<proteinExistence type="predicted"/>
<accession>A0A1H5PNF0</accession>
<reference evidence="3" key="1">
    <citation type="submission" date="2016-10" db="EMBL/GenBank/DDBJ databases">
        <authorList>
            <person name="Varghese N."/>
            <person name="Submissions S."/>
        </authorList>
    </citation>
    <scope>NUCLEOTIDE SEQUENCE [LARGE SCALE GENOMIC DNA]</scope>
    <source>
        <strain evidence="3">DSM 45237</strain>
    </source>
</reference>
<evidence type="ECO:0000313" key="2">
    <source>
        <dbReference type="EMBL" id="SEF15350.1"/>
    </source>
</evidence>
<gene>
    <name evidence="2" type="ORF">SAMN04488561_4930</name>
</gene>
<evidence type="ECO:0000313" key="3">
    <source>
        <dbReference type="Proteomes" id="UP000181980"/>
    </source>
</evidence>